<name>A0AAW2ZL52_9EUKA</name>
<dbReference type="Pfam" id="PF18151">
    <property type="entry name" value="DUF5601"/>
    <property type="match status" value="1"/>
</dbReference>
<feature type="compositionally biased region" description="Polar residues" evidence="1">
    <location>
        <begin position="173"/>
        <end position="184"/>
    </location>
</feature>
<comment type="caution">
    <text evidence="3">The sequence shown here is derived from an EMBL/GenBank/DDBJ whole genome shotgun (WGS) entry which is preliminary data.</text>
</comment>
<feature type="region of interest" description="Disordered" evidence="1">
    <location>
        <begin position="173"/>
        <end position="200"/>
    </location>
</feature>
<feature type="domain" description="VPS9" evidence="2">
    <location>
        <begin position="363"/>
        <end position="503"/>
    </location>
</feature>
<dbReference type="InterPro" id="IPR003123">
    <property type="entry name" value="VPS9"/>
</dbReference>
<dbReference type="InterPro" id="IPR041545">
    <property type="entry name" value="DUF5601"/>
</dbReference>
<evidence type="ECO:0000259" key="2">
    <source>
        <dbReference type="PROSITE" id="PS51205"/>
    </source>
</evidence>
<evidence type="ECO:0000313" key="3">
    <source>
        <dbReference type="EMBL" id="KAL0489397.1"/>
    </source>
</evidence>
<dbReference type="PANTHER" id="PTHR23101">
    <property type="entry name" value="RAB GDP/GTP EXCHANGE FACTOR"/>
    <property type="match status" value="1"/>
</dbReference>
<reference evidence="3 4" key="1">
    <citation type="submission" date="2024-03" db="EMBL/GenBank/DDBJ databases">
        <title>The Acrasis kona genome and developmental transcriptomes reveal deep origins of eukaryotic multicellular pathways.</title>
        <authorList>
            <person name="Sheikh S."/>
            <person name="Fu C.-J."/>
            <person name="Brown M.W."/>
            <person name="Baldauf S.L."/>
        </authorList>
    </citation>
    <scope>NUCLEOTIDE SEQUENCE [LARGE SCALE GENOMIC DNA]</scope>
    <source>
        <strain evidence="3 4">ATCC MYA-3509</strain>
    </source>
</reference>
<protein>
    <submittedName>
        <fullName evidence="3">Vacuolar protein sorting protein VPS9</fullName>
    </submittedName>
</protein>
<dbReference type="PANTHER" id="PTHR23101:SF25">
    <property type="entry name" value="GTPASE-ACTIVATING PROTEIN AND VPS9 DOMAIN-CONTAINING PROTEIN 1"/>
    <property type="match status" value="1"/>
</dbReference>
<dbReference type="Gene3D" id="1.10.246.120">
    <property type="match status" value="1"/>
</dbReference>
<dbReference type="AlphaFoldDB" id="A0AAW2ZL52"/>
<dbReference type="GO" id="GO:0005829">
    <property type="term" value="C:cytosol"/>
    <property type="evidence" value="ECO:0007669"/>
    <property type="project" value="TreeGrafter"/>
</dbReference>
<dbReference type="EMBL" id="JAOPGA020001554">
    <property type="protein sequence ID" value="KAL0489397.1"/>
    <property type="molecule type" value="Genomic_DNA"/>
</dbReference>
<dbReference type="InterPro" id="IPR045046">
    <property type="entry name" value="Vps9-like"/>
</dbReference>
<dbReference type="Proteomes" id="UP001431209">
    <property type="component" value="Unassembled WGS sequence"/>
</dbReference>
<dbReference type="InterPro" id="IPR037191">
    <property type="entry name" value="VPS9_dom_sf"/>
</dbReference>
<dbReference type="PROSITE" id="PS51205">
    <property type="entry name" value="VPS9"/>
    <property type="match status" value="1"/>
</dbReference>
<dbReference type="GO" id="GO:0005085">
    <property type="term" value="F:guanyl-nucleotide exchange factor activity"/>
    <property type="evidence" value="ECO:0007669"/>
    <property type="project" value="InterPro"/>
</dbReference>
<keyword evidence="4" id="KW-1185">Reference proteome</keyword>
<dbReference type="GO" id="GO:0031267">
    <property type="term" value="F:small GTPase binding"/>
    <property type="evidence" value="ECO:0007669"/>
    <property type="project" value="TreeGrafter"/>
</dbReference>
<dbReference type="GO" id="GO:0016192">
    <property type="term" value="P:vesicle-mediated transport"/>
    <property type="evidence" value="ECO:0007669"/>
    <property type="project" value="InterPro"/>
</dbReference>
<dbReference type="SMART" id="SM00167">
    <property type="entry name" value="VPS9"/>
    <property type="match status" value="1"/>
</dbReference>
<proteinExistence type="predicted"/>
<organism evidence="3 4">
    <name type="scientific">Acrasis kona</name>
    <dbReference type="NCBI Taxonomy" id="1008807"/>
    <lineage>
        <taxon>Eukaryota</taxon>
        <taxon>Discoba</taxon>
        <taxon>Heterolobosea</taxon>
        <taxon>Tetramitia</taxon>
        <taxon>Eutetramitia</taxon>
        <taxon>Acrasidae</taxon>
        <taxon>Acrasis</taxon>
    </lineage>
</organism>
<dbReference type="SUPFAM" id="SSF109993">
    <property type="entry name" value="VPS9 domain"/>
    <property type="match status" value="1"/>
</dbReference>
<evidence type="ECO:0000256" key="1">
    <source>
        <dbReference type="SAM" id="MobiDB-lite"/>
    </source>
</evidence>
<gene>
    <name evidence="3" type="ORF">AKO1_010667</name>
</gene>
<evidence type="ECO:0000313" key="4">
    <source>
        <dbReference type="Proteomes" id="UP001431209"/>
    </source>
</evidence>
<accession>A0AAW2ZL52</accession>
<dbReference type="Pfam" id="PF02204">
    <property type="entry name" value="VPS9"/>
    <property type="match status" value="1"/>
</dbReference>
<dbReference type="Gene3D" id="1.20.1050.80">
    <property type="entry name" value="VPS9 domain"/>
    <property type="match status" value="1"/>
</dbReference>
<sequence length="612" mass="69996">MPKNLLEYEKDHNRLIIALRESKEHGSIMKFLKDKNATILVPHDQSMVLPENRMNVEFVQTHVIHANPEDGLHWTSMNGVKGCFSENYEVLSVLSGPPRGKDLMHFFENESAYLTKSDKKVEIKRIHVLRDSDIDINGTTYRIVLISEPIEYEGCDWSGPSLSAVTTPSTLRTMFSSGPSTPVNTAHEEDPPLASSSSYSTLKRSSSTLSVSSLAGSESDATDISCPPINFSSTKRPANALINELINMHNIPDNKLFSENERTQDKSKKFSFQDFVYKMRHKSAIGLVRKIKKFIFEINRDPYTDDVPNKVVSFLDEIAKEMSVHIQWKGAKEQELDNAREGIEKYVMTKIYSKVFSPTAQDQSQDHLLATRLSSFRKLKPEHLDIASELLTDSSCNQAVDELKKMNNYKTPRDKMICISNCCKIIFNILTRSNPKESPGADAFLPILIYLVMKANTPHLHSNLKYIMDFRNPEKMLSESGYFLTNLQSSAIFWETVDYTNLSINKQEYDKLINGQYFNDDEEEEKNLAPKNSVDQNEELEKATPVIVPDNYLFNKTIDYDDLKKIVDDFSHLNVNVNVDVDEIKIGELRGLFEQYVQFKKFFEQVSRLVEK</sequence>
<dbReference type="GO" id="GO:0030139">
    <property type="term" value="C:endocytic vesicle"/>
    <property type="evidence" value="ECO:0007669"/>
    <property type="project" value="TreeGrafter"/>
</dbReference>